<dbReference type="GO" id="GO:0003677">
    <property type="term" value="F:DNA binding"/>
    <property type="evidence" value="ECO:0007669"/>
    <property type="project" value="InterPro"/>
</dbReference>
<organism evidence="2 3">
    <name type="scientific">Dubosiella newyorkensis</name>
    <dbReference type="NCBI Taxonomy" id="1862672"/>
    <lineage>
        <taxon>Bacteria</taxon>
        <taxon>Bacillati</taxon>
        <taxon>Bacillota</taxon>
        <taxon>Erysipelotrichia</taxon>
        <taxon>Erysipelotrichales</taxon>
        <taxon>Erysipelotrichaceae</taxon>
        <taxon>Dubosiella</taxon>
    </lineage>
</organism>
<evidence type="ECO:0000259" key="1">
    <source>
        <dbReference type="SMART" id="SM00850"/>
    </source>
</evidence>
<dbReference type="InterPro" id="IPR007492">
    <property type="entry name" value="LytTR_DNA-bd_dom"/>
</dbReference>
<dbReference type="OrthoDB" id="1655100at2"/>
<sequence>MDTKLIKFFNKHHIEIPEIKYIKRENGKTNIFLIDGRIIDTFTPLKAILDELPVQEFLNVNKGIALSTSKIYSVKDDLYTMEDGMVFKGRARLPRTVKYEQEKKYNKSKNRQALSIDYQCSIFDHCPLPFLLIGMEYDGNGSGMNGVIHYINDAFLERTEYTQQELLNQPLSSFSIPTKIMIAIADTALNGGQKWIQAPLIEEEVLCYQPREDFCALVAAKKRSE</sequence>
<name>A0A1U7NJJ8_9FIRM</name>
<dbReference type="Proteomes" id="UP000186705">
    <property type="component" value="Unassembled WGS sequence"/>
</dbReference>
<dbReference type="STRING" id="1862672.BO225_11685"/>
<dbReference type="RefSeq" id="WP_076342402.1">
    <property type="nucleotide sequence ID" value="NZ_CAPDDE010000058.1"/>
</dbReference>
<dbReference type="EMBL" id="MPKA01000142">
    <property type="protein sequence ID" value="OLU43746.1"/>
    <property type="molecule type" value="Genomic_DNA"/>
</dbReference>
<evidence type="ECO:0000313" key="2">
    <source>
        <dbReference type="EMBL" id="OLU43746.1"/>
    </source>
</evidence>
<reference evidence="2 3" key="1">
    <citation type="submission" date="2016-11" db="EMBL/GenBank/DDBJ databases">
        <title>Description of two novel members of the family Erysipelotrichaceae: Ileibacterium lipovorans gen. nov., sp. nov. and Dubosiella newyorkensis, gen. nov., sp. nov.</title>
        <authorList>
            <person name="Cox L.M."/>
            <person name="Sohn J."/>
            <person name="Tyrrell K.L."/>
            <person name="Citron D.M."/>
            <person name="Lawson P.A."/>
            <person name="Patel N.B."/>
            <person name="Iizumi T."/>
            <person name="Perez-Perez G.I."/>
            <person name="Goldstein E.J."/>
            <person name="Blaser M.J."/>
        </authorList>
    </citation>
    <scope>NUCLEOTIDE SEQUENCE [LARGE SCALE GENOMIC DNA]</scope>
    <source>
        <strain evidence="2 3">NYU-BL-A4</strain>
    </source>
</reference>
<dbReference type="CDD" id="cd00130">
    <property type="entry name" value="PAS"/>
    <property type="match status" value="1"/>
</dbReference>
<keyword evidence="3" id="KW-1185">Reference proteome</keyword>
<dbReference type="Pfam" id="PF04397">
    <property type="entry name" value="LytTR"/>
    <property type="match status" value="1"/>
</dbReference>
<evidence type="ECO:0000313" key="3">
    <source>
        <dbReference type="Proteomes" id="UP000186705"/>
    </source>
</evidence>
<feature type="domain" description="HTH LytTR-type" evidence="1">
    <location>
        <begin position="9"/>
        <end position="101"/>
    </location>
</feature>
<comment type="caution">
    <text evidence="2">The sequence shown here is derived from an EMBL/GenBank/DDBJ whole genome shotgun (WGS) entry which is preliminary data.</text>
</comment>
<dbReference type="InterPro" id="IPR000014">
    <property type="entry name" value="PAS"/>
</dbReference>
<dbReference type="SUPFAM" id="SSF55785">
    <property type="entry name" value="PYP-like sensor domain (PAS domain)"/>
    <property type="match status" value="1"/>
</dbReference>
<protein>
    <recommendedName>
        <fullName evidence="1">HTH LytTR-type domain-containing protein</fullName>
    </recommendedName>
</protein>
<dbReference type="InterPro" id="IPR035965">
    <property type="entry name" value="PAS-like_dom_sf"/>
</dbReference>
<dbReference type="AlphaFoldDB" id="A0A1U7NJJ8"/>
<accession>A0A1U7NJJ8</accession>
<gene>
    <name evidence="2" type="ORF">BO225_11685</name>
</gene>
<dbReference type="GeneID" id="78276590"/>
<dbReference type="SMART" id="SM00850">
    <property type="entry name" value="LytTR"/>
    <property type="match status" value="1"/>
</dbReference>
<proteinExistence type="predicted"/>